<dbReference type="PIRSF" id="PIRSF018005">
    <property type="entry name" value="UCP018005"/>
    <property type="match status" value="1"/>
</dbReference>
<dbReference type="eggNOG" id="COG4301">
    <property type="taxonomic scope" value="Bacteria"/>
</dbReference>
<evidence type="ECO:0000256" key="1">
    <source>
        <dbReference type="ARBA" id="ARBA00022603"/>
    </source>
</evidence>
<proteinExistence type="predicted"/>
<dbReference type="AlphaFoldDB" id="Q1AY73"/>
<dbReference type="HOGENOM" id="CLU_049766_1_0_11"/>
<gene>
    <name evidence="4" type="ordered locus">Rxyl_0685</name>
</gene>
<dbReference type="GO" id="GO:0032259">
    <property type="term" value="P:methylation"/>
    <property type="evidence" value="ECO:0007669"/>
    <property type="project" value="UniProtKB-KW"/>
</dbReference>
<dbReference type="InterPro" id="IPR051128">
    <property type="entry name" value="EgtD_Methyltrsf_superfamily"/>
</dbReference>
<dbReference type="NCBIfam" id="TIGR03438">
    <property type="entry name" value="egtD_ergothio"/>
    <property type="match status" value="1"/>
</dbReference>
<keyword evidence="5" id="KW-1185">Reference proteome</keyword>
<dbReference type="InterPro" id="IPR035094">
    <property type="entry name" value="EgtD"/>
</dbReference>
<dbReference type="Gene3D" id="3.40.50.150">
    <property type="entry name" value="Vaccinia Virus protein VP39"/>
    <property type="match status" value="1"/>
</dbReference>
<dbReference type="PhylomeDB" id="Q1AY73"/>
<dbReference type="SUPFAM" id="SSF53335">
    <property type="entry name" value="S-adenosyl-L-methionine-dependent methyltransferases"/>
    <property type="match status" value="1"/>
</dbReference>
<evidence type="ECO:0000259" key="3">
    <source>
        <dbReference type="Pfam" id="PF10017"/>
    </source>
</evidence>
<accession>Q1AY73</accession>
<dbReference type="KEGG" id="rxy:Rxyl_0685"/>
<evidence type="ECO:0000313" key="5">
    <source>
        <dbReference type="Proteomes" id="UP000006637"/>
    </source>
</evidence>
<dbReference type="GO" id="GO:0008168">
    <property type="term" value="F:methyltransferase activity"/>
    <property type="evidence" value="ECO:0007669"/>
    <property type="project" value="UniProtKB-KW"/>
</dbReference>
<name>Q1AY73_RUBXD</name>
<dbReference type="PANTHER" id="PTHR43397:SF1">
    <property type="entry name" value="ERGOTHIONEINE BIOSYNTHESIS PROTEIN 1"/>
    <property type="match status" value="1"/>
</dbReference>
<keyword evidence="1" id="KW-0489">Methyltransferase</keyword>
<dbReference type="STRING" id="266117.Rxyl_0685"/>
<evidence type="ECO:0000313" key="4">
    <source>
        <dbReference type="EMBL" id="ABG03655.1"/>
    </source>
</evidence>
<dbReference type="InterPro" id="IPR017804">
    <property type="entry name" value="MeTrfase_EgtD-like"/>
</dbReference>
<protein>
    <recommendedName>
        <fullName evidence="3">Histidine-specific methyltransferase SAM-dependent domain-containing protein</fullName>
    </recommendedName>
</protein>
<evidence type="ECO:0000256" key="2">
    <source>
        <dbReference type="ARBA" id="ARBA00022679"/>
    </source>
</evidence>
<feature type="domain" description="Histidine-specific methyltransferase SAM-dependent" evidence="3">
    <location>
        <begin position="20"/>
        <end position="327"/>
    </location>
</feature>
<keyword evidence="2" id="KW-0808">Transferase</keyword>
<dbReference type="Proteomes" id="UP000006637">
    <property type="component" value="Chromosome"/>
</dbReference>
<dbReference type="Pfam" id="PF10017">
    <property type="entry name" value="Methyltransf_33"/>
    <property type="match status" value="1"/>
</dbReference>
<sequence length="330" mass="36182">MTPGRLEILRLGAEDPACRMAEDVRRGLASDPKDLSPWPKYLYDGEGSRLFEEITRLPEYYQTRAETSILRRRAGEIVGRTGCRELVELGSGAAGEKTRLLLDALTARGGRARYVPLDVSEGVLRRSGELLLREYPGLSIRGFAGDFEGPLERLFEDAPEAPRLVAFLGGTVGNLTPRRRRRFLRGLAAALRPGDALLVGVDLVKDPGVLEAAYNDRAGVTARFNRNLLRVINARLGGRFDPGLFEHRAPYVAEESRIEMWLHSRREQEVPVEALGLAVTFAAGEGVRTEISAKFTPGSARRMAQEAGLEPAGFYADGGRLFGLLLAVAP</sequence>
<reference evidence="4 5" key="1">
    <citation type="submission" date="2006-06" db="EMBL/GenBank/DDBJ databases">
        <title>Complete sequence of Rubrobacter xylanophilus DSM 9941.</title>
        <authorList>
            <consortium name="US DOE Joint Genome Institute"/>
            <person name="Copeland A."/>
            <person name="Lucas S."/>
            <person name="Lapidus A."/>
            <person name="Barry K."/>
            <person name="Detter J.C."/>
            <person name="Glavina del Rio T."/>
            <person name="Hammon N."/>
            <person name="Israni S."/>
            <person name="Dalin E."/>
            <person name="Tice H."/>
            <person name="Pitluck S."/>
            <person name="Munk A.C."/>
            <person name="Brettin T."/>
            <person name="Bruce D."/>
            <person name="Han C."/>
            <person name="Tapia R."/>
            <person name="Gilna P."/>
            <person name="Schmutz J."/>
            <person name="Larimer F."/>
            <person name="Land M."/>
            <person name="Hauser L."/>
            <person name="Kyrpides N."/>
            <person name="Lykidis A."/>
            <person name="da Costa M.S."/>
            <person name="Rainey F.A."/>
            <person name="Empadinhas N."/>
            <person name="Jolivet E."/>
            <person name="Battista J.R."/>
            <person name="Richardson P."/>
        </authorList>
    </citation>
    <scope>NUCLEOTIDE SEQUENCE [LARGE SCALE GENOMIC DNA]</scope>
    <source>
        <strain evidence="5">DSM 9941 / NBRC 16129 / PRD-1</strain>
    </source>
</reference>
<dbReference type="EMBL" id="CP000386">
    <property type="protein sequence ID" value="ABG03655.1"/>
    <property type="molecule type" value="Genomic_DNA"/>
</dbReference>
<organism evidence="4 5">
    <name type="scientific">Rubrobacter xylanophilus (strain DSM 9941 / JCM 11954 / NBRC 16129 / PRD-1)</name>
    <dbReference type="NCBI Taxonomy" id="266117"/>
    <lineage>
        <taxon>Bacteria</taxon>
        <taxon>Bacillati</taxon>
        <taxon>Actinomycetota</taxon>
        <taxon>Rubrobacteria</taxon>
        <taxon>Rubrobacterales</taxon>
        <taxon>Rubrobacteraceae</taxon>
        <taxon>Rubrobacter</taxon>
    </lineage>
</organism>
<dbReference type="PANTHER" id="PTHR43397">
    <property type="entry name" value="ERGOTHIONEINE BIOSYNTHESIS PROTEIN 1"/>
    <property type="match status" value="1"/>
</dbReference>
<dbReference type="InterPro" id="IPR019257">
    <property type="entry name" value="MeTrfase_dom"/>
</dbReference>
<dbReference type="InterPro" id="IPR029063">
    <property type="entry name" value="SAM-dependent_MTases_sf"/>
</dbReference>